<protein>
    <submittedName>
        <fullName evidence="2">Ribosomal protein S18 acetylase RimI</fullName>
    </submittedName>
</protein>
<dbReference type="PANTHER" id="PTHR43617">
    <property type="entry name" value="L-AMINO ACID N-ACETYLTRANSFERASE"/>
    <property type="match status" value="1"/>
</dbReference>
<dbReference type="PANTHER" id="PTHR43617:SF20">
    <property type="entry name" value="N-ALPHA-ACETYLTRANSFERASE RIMI"/>
    <property type="match status" value="1"/>
</dbReference>
<dbReference type="Pfam" id="PF00583">
    <property type="entry name" value="Acetyltransf_1"/>
    <property type="match status" value="1"/>
</dbReference>
<dbReference type="EMBL" id="FNVD01000002">
    <property type="protein sequence ID" value="SEF56432.1"/>
    <property type="molecule type" value="Genomic_DNA"/>
</dbReference>
<keyword evidence="2" id="KW-0689">Ribosomal protein</keyword>
<dbReference type="Proteomes" id="UP000236742">
    <property type="component" value="Unassembled WGS sequence"/>
</dbReference>
<dbReference type="SUPFAM" id="SSF55729">
    <property type="entry name" value="Acyl-CoA N-acyltransferases (Nat)"/>
    <property type="match status" value="1"/>
</dbReference>
<dbReference type="InterPro" id="IPR000182">
    <property type="entry name" value="GNAT_dom"/>
</dbReference>
<reference evidence="2 3" key="1">
    <citation type="submission" date="2016-10" db="EMBL/GenBank/DDBJ databases">
        <authorList>
            <person name="de Groot N.N."/>
        </authorList>
    </citation>
    <scope>NUCLEOTIDE SEQUENCE [LARGE SCALE GENOMIC DNA]</scope>
    <source>
        <strain evidence="2 3">DSM 23413</strain>
    </source>
</reference>
<dbReference type="RefSeq" id="WP_104006706.1">
    <property type="nucleotide sequence ID" value="NZ_FNVD01000002.1"/>
</dbReference>
<proteinExistence type="predicted"/>
<keyword evidence="3" id="KW-1185">Reference proteome</keyword>
<keyword evidence="2" id="KW-0687">Ribonucleoprotein</keyword>
<dbReference type="GO" id="GO:0008999">
    <property type="term" value="F:protein-N-terminal-alanine acetyltransferase activity"/>
    <property type="evidence" value="ECO:0007669"/>
    <property type="project" value="TreeGrafter"/>
</dbReference>
<organism evidence="2 3">
    <name type="scientific">Jhaorihella thermophila</name>
    <dbReference type="NCBI Taxonomy" id="488547"/>
    <lineage>
        <taxon>Bacteria</taxon>
        <taxon>Pseudomonadati</taxon>
        <taxon>Pseudomonadota</taxon>
        <taxon>Alphaproteobacteria</taxon>
        <taxon>Rhodobacterales</taxon>
        <taxon>Paracoccaceae</taxon>
        <taxon>Jhaorihella</taxon>
    </lineage>
</organism>
<name>A0A1H5T0M8_9RHOB</name>
<feature type="domain" description="N-acetyltransferase" evidence="1">
    <location>
        <begin position="3"/>
        <end position="146"/>
    </location>
</feature>
<dbReference type="AlphaFoldDB" id="A0A1H5T0M8"/>
<dbReference type="OrthoDB" id="9797417at2"/>
<evidence type="ECO:0000313" key="3">
    <source>
        <dbReference type="Proteomes" id="UP000236742"/>
    </source>
</evidence>
<accession>A0A1H5T0M8</accession>
<evidence type="ECO:0000259" key="1">
    <source>
        <dbReference type="PROSITE" id="PS51186"/>
    </source>
</evidence>
<dbReference type="Gene3D" id="3.40.630.30">
    <property type="match status" value="1"/>
</dbReference>
<evidence type="ECO:0000313" key="2">
    <source>
        <dbReference type="EMBL" id="SEF56432.1"/>
    </source>
</evidence>
<dbReference type="InterPro" id="IPR016181">
    <property type="entry name" value="Acyl_CoA_acyltransferase"/>
</dbReference>
<dbReference type="InterPro" id="IPR050276">
    <property type="entry name" value="MshD_Acetyltransferase"/>
</dbReference>
<sequence length="149" mass="16845">MTVELRPARPTDAGRIGEILHRFQEATDWMPPQLSGVEYIAYCGAMIDRGWVTVAEEDGRVAGFLMRDGEEICGLYVAEESRGAGIGRVLLNFAKARARRLVLHVHEPNAGARRFYERHHFVLTGRMDGADLDEGLPRICYEWSREGRT</sequence>
<dbReference type="PROSITE" id="PS51186">
    <property type="entry name" value="GNAT"/>
    <property type="match status" value="1"/>
</dbReference>
<gene>
    <name evidence="2" type="ORF">SAMN05421751_10214</name>
</gene>
<dbReference type="GO" id="GO:0005840">
    <property type="term" value="C:ribosome"/>
    <property type="evidence" value="ECO:0007669"/>
    <property type="project" value="UniProtKB-KW"/>
</dbReference>
<dbReference type="CDD" id="cd04301">
    <property type="entry name" value="NAT_SF"/>
    <property type="match status" value="1"/>
</dbReference>